<dbReference type="FunFam" id="3.40.50.12710:FF:000003">
    <property type="entry name" value="Protein arginine methyltransferase NDUFAF7"/>
    <property type="match status" value="1"/>
</dbReference>
<dbReference type="Gene3D" id="3.40.50.12710">
    <property type="match status" value="1"/>
</dbReference>
<keyword evidence="3 7" id="KW-0489">Methyltransferase</keyword>
<comment type="caution">
    <text evidence="8">The sequence shown here is derived from an EMBL/GenBank/DDBJ whole genome shotgun (WGS) entry which is preliminary data.</text>
</comment>
<evidence type="ECO:0000256" key="5">
    <source>
        <dbReference type="ARBA" id="ARBA00023128"/>
    </source>
</evidence>
<dbReference type="AlphaFoldDB" id="A0A5A7PW24"/>
<name>A0A5A7PW24_STRAF</name>
<evidence type="ECO:0000256" key="1">
    <source>
        <dbReference type="ARBA" id="ARBA00004173"/>
    </source>
</evidence>
<dbReference type="GO" id="GO:0032259">
    <property type="term" value="P:methylation"/>
    <property type="evidence" value="ECO:0007669"/>
    <property type="project" value="UniProtKB-KW"/>
</dbReference>
<comment type="function">
    <text evidence="7">Arginine methyltransferase involved in the assembly or stability of mitochondrial NADH:ubiquinone oxidoreductase complex (complex I).</text>
</comment>
<dbReference type="EMBL" id="BKCP01005139">
    <property type="protein sequence ID" value="GER36327.1"/>
    <property type="molecule type" value="Genomic_DNA"/>
</dbReference>
<sequence>MAARFASSKSFCSSFLFSSKVSWLFDEVKVRDFIHAALYDPERGYFSQRSGSVGVLDRSIKFNQLEGRKAYMKYLNAVYKQSDISWFTPVELFKPWYAHGIAEAIMRTANLSVPLKIYEIGGGSGTCAKGVMDYIKLNAPTRVYESMTYTSVEISSSLAQKQLETVGEVGSHLAKFTVECRDAADPNGWCMMALPFRPFVILTFADLPCHEEQPCWVIMLEVLDNLPHDLIFSKNQVAPWMEVWVEKRHEGPDLCELYKPIEDPLIESCMEILDLAKDGTTHGTMAASFARSIWAKLVPKPRRCWLPTGCFKLLQVLHGALPKMSLIASDFSYLPDVRIPGERAPLVAAKKDGNSSDYNNYLDAKAFSMSSQLLTDYSWRPRAYGSYCNWI</sequence>
<dbReference type="SUPFAM" id="SSF53335">
    <property type="entry name" value="S-adenosyl-L-methionine-dependent methyltransferases"/>
    <property type="match status" value="1"/>
</dbReference>
<evidence type="ECO:0000256" key="6">
    <source>
        <dbReference type="ARBA" id="ARBA00048612"/>
    </source>
</evidence>
<dbReference type="Proteomes" id="UP000325081">
    <property type="component" value="Unassembled WGS sequence"/>
</dbReference>
<dbReference type="Pfam" id="PF02636">
    <property type="entry name" value="Methyltransf_28"/>
    <property type="match status" value="1"/>
</dbReference>
<evidence type="ECO:0000256" key="2">
    <source>
        <dbReference type="ARBA" id="ARBA00005891"/>
    </source>
</evidence>
<dbReference type="GO" id="GO:0035243">
    <property type="term" value="F:protein-arginine omega-N symmetric methyltransferase activity"/>
    <property type="evidence" value="ECO:0007669"/>
    <property type="project" value="UniProtKB-EC"/>
</dbReference>
<comment type="subcellular location">
    <subcellularLocation>
        <location evidence="1 7">Mitochondrion</location>
    </subcellularLocation>
</comment>
<keyword evidence="4 7" id="KW-0808">Transferase</keyword>
<dbReference type="PANTHER" id="PTHR12049:SF5">
    <property type="entry name" value="PROTEIN ARGININE METHYLTRANSFERASE NDUFAF7 HOMOLOG, MITOCHONDRIAL"/>
    <property type="match status" value="1"/>
</dbReference>
<evidence type="ECO:0000313" key="9">
    <source>
        <dbReference type="Proteomes" id="UP000325081"/>
    </source>
</evidence>
<dbReference type="InterPro" id="IPR003788">
    <property type="entry name" value="NDUFAF7"/>
</dbReference>
<comment type="similarity">
    <text evidence="2 7">Belongs to the NDUFAF7 family.</text>
</comment>
<dbReference type="GO" id="GO:0005739">
    <property type="term" value="C:mitochondrion"/>
    <property type="evidence" value="ECO:0007669"/>
    <property type="project" value="UniProtKB-SubCell"/>
</dbReference>
<dbReference type="EC" id="2.1.1.320" evidence="7"/>
<dbReference type="OrthoDB" id="17415at2759"/>
<evidence type="ECO:0000256" key="4">
    <source>
        <dbReference type="ARBA" id="ARBA00022679"/>
    </source>
</evidence>
<protein>
    <recommendedName>
        <fullName evidence="7">Protein arginine methyltransferase NDUFAF7</fullName>
        <ecNumber evidence="7">2.1.1.320</ecNumber>
    </recommendedName>
</protein>
<gene>
    <name evidence="8" type="ORF">STAS_12660</name>
</gene>
<keyword evidence="9" id="KW-1185">Reference proteome</keyword>
<accession>A0A5A7PW24</accession>
<dbReference type="PANTHER" id="PTHR12049">
    <property type="entry name" value="PROTEIN ARGININE METHYLTRANSFERASE NDUFAF7, MITOCHONDRIAL"/>
    <property type="match status" value="1"/>
</dbReference>
<reference evidence="9" key="1">
    <citation type="journal article" date="2019" name="Curr. Biol.">
        <title>Genome Sequence of Striga asiatica Provides Insight into the Evolution of Plant Parasitism.</title>
        <authorList>
            <person name="Yoshida S."/>
            <person name="Kim S."/>
            <person name="Wafula E.K."/>
            <person name="Tanskanen J."/>
            <person name="Kim Y.M."/>
            <person name="Honaas L."/>
            <person name="Yang Z."/>
            <person name="Spallek T."/>
            <person name="Conn C.E."/>
            <person name="Ichihashi Y."/>
            <person name="Cheong K."/>
            <person name="Cui S."/>
            <person name="Der J.P."/>
            <person name="Gundlach H."/>
            <person name="Jiao Y."/>
            <person name="Hori C."/>
            <person name="Ishida J.K."/>
            <person name="Kasahara H."/>
            <person name="Kiba T."/>
            <person name="Kim M.S."/>
            <person name="Koo N."/>
            <person name="Laohavisit A."/>
            <person name="Lee Y.H."/>
            <person name="Lumba S."/>
            <person name="McCourt P."/>
            <person name="Mortimer J.C."/>
            <person name="Mutuku J.M."/>
            <person name="Nomura T."/>
            <person name="Sasaki-Sekimoto Y."/>
            <person name="Seto Y."/>
            <person name="Wang Y."/>
            <person name="Wakatake T."/>
            <person name="Sakakibara H."/>
            <person name="Demura T."/>
            <person name="Yamaguchi S."/>
            <person name="Yoneyama K."/>
            <person name="Manabe R.I."/>
            <person name="Nelson D.C."/>
            <person name="Schulman A.H."/>
            <person name="Timko M.P."/>
            <person name="dePamphilis C.W."/>
            <person name="Choi D."/>
            <person name="Shirasu K."/>
        </authorList>
    </citation>
    <scope>NUCLEOTIDE SEQUENCE [LARGE SCALE GENOMIC DNA]</scope>
    <source>
        <strain evidence="9">cv. UVA1</strain>
    </source>
</reference>
<dbReference type="InterPro" id="IPR038375">
    <property type="entry name" value="NDUFAF7_sf"/>
</dbReference>
<evidence type="ECO:0000313" key="8">
    <source>
        <dbReference type="EMBL" id="GER36327.1"/>
    </source>
</evidence>
<evidence type="ECO:0000256" key="3">
    <source>
        <dbReference type="ARBA" id="ARBA00022603"/>
    </source>
</evidence>
<dbReference type="InterPro" id="IPR029063">
    <property type="entry name" value="SAM-dependent_MTases_sf"/>
</dbReference>
<organism evidence="8 9">
    <name type="scientific">Striga asiatica</name>
    <name type="common">Asiatic witchweed</name>
    <name type="synonym">Buchnera asiatica</name>
    <dbReference type="NCBI Taxonomy" id="4170"/>
    <lineage>
        <taxon>Eukaryota</taxon>
        <taxon>Viridiplantae</taxon>
        <taxon>Streptophyta</taxon>
        <taxon>Embryophyta</taxon>
        <taxon>Tracheophyta</taxon>
        <taxon>Spermatophyta</taxon>
        <taxon>Magnoliopsida</taxon>
        <taxon>eudicotyledons</taxon>
        <taxon>Gunneridae</taxon>
        <taxon>Pentapetalae</taxon>
        <taxon>asterids</taxon>
        <taxon>lamiids</taxon>
        <taxon>Lamiales</taxon>
        <taxon>Orobanchaceae</taxon>
        <taxon>Buchnereae</taxon>
        <taxon>Striga</taxon>
    </lineage>
</organism>
<evidence type="ECO:0000256" key="7">
    <source>
        <dbReference type="RuleBase" id="RU364114"/>
    </source>
</evidence>
<keyword evidence="5 7" id="KW-0496">Mitochondrion</keyword>
<comment type="catalytic activity">
    <reaction evidence="6 7">
        <text>L-arginyl-[protein] + 2 S-adenosyl-L-methionine = N(omega),N(omega)'-dimethyl-L-arginyl-[protein] + 2 S-adenosyl-L-homocysteine + 2 H(+)</text>
        <dbReference type="Rhea" id="RHEA:48108"/>
        <dbReference type="Rhea" id="RHEA-COMP:10532"/>
        <dbReference type="Rhea" id="RHEA-COMP:11992"/>
        <dbReference type="ChEBI" id="CHEBI:15378"/>
        <dbReference type="ChEBI" id="CHEBI:29965"/>
        <dbReference type="ChEBI" id="CHEBI:57856"/>
        <dbReference type="ChEBI" id="CHEBI:59789"/>
        <dbReference type="ChEBI" id="CHEBI:88221"/>
        <dbReference type="EC" id="2.1.1.320"/>
    </reaction>
</comment>
<proteinExistence type="inferred from homology"/>